<organism evidence="1">
    <name type="scientific">Anguilla anguilla</name>
    <name type="common">European freshwater eel</name>
    <name type="synonym">Muraena anguilla</name>
    <dbReference type="NCBI Taxonomy" id="7936"/>
    <lineage>
        <taxon>Eukaryota</taxon>
        <taxon>Metazoa</taxon>
        <taxon>Chordata</taxon>
        <taxon>Craniata</taxon>
        <taxon>Vertebrata</taxon>
        <taxon>Euteleostomi</taxon>
        <taxon>Actinopterygii</taxon>
        <taxon>Neopterygii</taxon>
        <taxon>Teleostei</taxon>
        <taxon>Anguilliformes</taxon>
        <taxon>Anguillidae</taxon>
        <taxon>Anguilla</taxon>
    </lineage>
</organism>
<sequence length="27" mass="2877">MTTKILCNGGQLNQICKGLKVNAVCNI</sequence>
<evidence type="ECO:0000313" key="1">
    <source>
        <dbReference type="EMBL" id="JAI01133.1"/>
    </source>
</evidence>
<reference evidence="1" key="1">
    <citation type="submission" date="2014-11" db="EMBL/GenBank/DDBJ databases">
        <authorList>
            <person name="Amaro Gonzalez C."/>
        </authorList>
    </citation>
    <scope>NUCLEOTIDE SEQUENCE</scope>
</reference>
<proteinExistence type="predicted"/>
<name>A0A0E9XEF6_ANGAN</name>
<accession>A0A0E9XEF6</accession>
<dbReference type="EMBL" id="GBXM01007445">
    <property type="protein sequence ID" value="JAI01133.1"/>
    <property type="molecule type" value="Transcribed_RNA"/>
</dbReference>
<protein>
    <submittedName>
        <fullName evidence="1">Uncharacterized protein</fullName>
    </submittedName>
</protein>
<reference evidence="1" key="2">
    <citation type="journal article" date="2015" name="Fish Shellfish Immunol.">
        <title>Early steps in the European eel (Anguilla anguilla)-Vibrio vulnificus interaction in the gills: Role of the RtxA13 toxin.</title>
        <authorList>
            <person name="Callol A."/>
            <person name="Pajuelo D."/>
            <person name="Ebbesson L."/>
            <person name="Teles M."/>
            <person name="MacKenzie S."/>
            <person name="Amaro C."/>
        </authorList>
    </citation>
    <scope>NUCLEOTIDE SEQUENCE</scope>
</reference>
<dbReference type="AlphaFoldDB" id="A0A0E9XEF6"/>